<feature type="compositionally biased region" description="Basic and acidic residues" evidence="6">
    <location>
        <begin position="46"/>
        <end position="55"/>
    </location>
</feature>
<evidence type="ECO:0000256" key="2">
    <source>
        <dbReference type="ARBA" id="ARBA00022737"/>
    </source>
</evidence>
<evidence type="ECO:0000256" key="3">
    <source>
        <dbReference type="ARBA" id="ARBA00022771"/>
    </source>
</evidence>
<protein>
    <submittedName>
        <fullName evidence="8">Zinc finger (CCCH type) protein, putative</fullName>
    </submittedName>
</protein>
<evidence type="ECO:0000256" key="1">
    <source>
        <dbReference type="ARBA" id="ARBA00022723"/>
    </source>
</evidence>
<evidence type="ECO:0000313" key="8">
    <source>
        <dbReference type="EMBL" id="CEL76500.1"/>
    </source>
</evidence>
<feature type="region of interest" description="Disordered" evidence="6">
    <location>
        <begin position="1071"/>
        <end position="1090"/>
    </location>
</feature>
<dbReference type="Gene3D" id="4.10.1000.10">
    <property type="entry name" value="Zinc finger, CCCH-type"/>
    <property type="match status" value="3"/>
</dbReference>
<dbReference type="PANTHER" id="PTHR12547:SF18">
    <property type="entry name" value="PROTEIN TIS11"/>
    <property type="match status" value="1"/>
</dbReference>
<evidence type="ECO:0000256" key="4">
    <source>
        <dbReference type="ARBA" id="ARBA00022833"/>
    </source>
</evidence>
<dbReference type="GO" id="GO:0003729">
    <property type="term" value="F:mRNA binding"/>
    <property type="evidence" value="ECO:0007669"/>
    <property type="project" value="InterPro"/>
</dbReference>
<feature type="zinc finger region" description="C3H1-type" evidence="5">
    <location>
        <begin position="322"/>
        <end position="350"/>
    </location>
</feature>
<feature type="domain" description="C3H1-type" evidence="7">
    <location>
        <begin position="287"/>
        <end position="314"/>
    </location>
</feature>
<feature type="domain" description="C3H1-type" evidence="7">
    <location>
        <begin position="322"/>
        <end position="350"/>
    </location>
</feature>
<keyword evidence="1 5" id="KW-0479">Metal-binding</keyword>
<dbReference type="PROSITE" id="PS50103">
    <property type="entry name" value="ZF_C3H1"/>
    <property type="match status" value="3"/>
</dbReference>
<dbReference type="SUPFAM" id="SSF90229">
    <property type="entry name" value="CCCH zinc finger"/>
    <property type="match status" value="3"/>
</dbReference>
<dbReference type="EMBL" id="LN714500">
    <property type="protein sequence ID" value="CEL76500.1"/>
    <property type="molecule type" value="Genomic_DNA"/>
</dbReference>
<keyword evidence="2" id="KW-0677">Repeat</keyword>
<accession>A0A0F7V213</accession>
<dbReference type="AlphaFoldDB" id="A0A0F7V213"/>
<keyword evidence="3 5" id="KW-0863">Zinc-finger</keyword>
<feature type="compositionally biased region" description="Basic residues" evidence="6">
    <location>
        <begin position="58"/>
        <end position="68"/>
    </location>
</feature>
<dbReference type="PANTHER" id="PTHR12547">
    <property type="entry name" value="CCCH ZINC FINGER/TIS11-RELATED"/>
    <property type="match status" value="1"/>
</dbReference>
<name>A0A0F7V213_TOXGV</name>
<evidence type="ECO:0000256" key="5">
    <source>
        <dbReference type="PROSITE-ProRule" id="PRU00723"/>
    </source>
</evidence>
<dbReference type="InterPro" id="IPR036855">
    <property type="entry name" value="Znf_CCCH_sf"/>
</dbReference>
<reference evidence="8" key="1">
    <citation type="journal article" date="2015" name="PLoS ONE">
        <title>Comprehensive Evaluation of Toxoplasma gondii VEG and Neospora caninum LIV Genomes with Tachyzoite Stage Transcriptome and Proteome Defines Novel Transcript Features.</title>
        <authorList>
            <person name="Ramaprasad A."/>
            <person name="Mourier T."/>
            <person name="Naeem R."/>
            <person name="Malas T.B."/>
            <person name="Moussa E."/>
            <person name="Panigrahi A."/>
            <person name="Vermont S.J."/>
            <person name="Otto T.D."/>
            <person name="Wastling J."/>
            <person name="Pain A."/>
        </authorList>
    </citation>
    <scope>NUCLEOTIDE SEQUENCE</scope>
    <source>
        <strain evidence="8">VEG</strain>
    </source>
</reference>
<dbReference type="GO" id="GO:0008270">
    <property type="term" value="F:zinc ion binding"/>
    <property type="evidence" value="ECO:0007669"/>
    <property type="project" value="UniProtKB-KW"/>
</dbReference>
<evidence type="ECO:0000256" key="6">
    <source>
        <dbReference type="SAM" id="MobiDB-lite"/>
    </source>
</evidence>
<organism evidence="8">
    <name type="scientific">Toxoplasma gondii (strain ATCC 50861 / VEG)</name>
    <dbReference type="NCBI Taxonomy" id="432359"/>
    <lineage>
        <taxon>Eukaryota</taxon>
        <taxon>Sar</taxon>
        <taxon>Alveolata</taxon>
        <taxon>Apicomplexa</taxon>
        <taxon>Conoidasida</taxon>
        <taxon>Coccidia</taxon>
        <taxon>Eucoccidiorida</taxon>
        <taxon>Eimeriorina</taxon>
        <taxon>Sarcocystidae</taxon>
        <taxon>Toxoplasma</taxon>
    </lineage>
</organism>
<dbReference type="InterPro" id="IPR000571">
    <property type="entry name" value="Znf_CCCH"/>
</dbReference>
<feature type="region of interest" description="Disordered" evidence="6">
    <location>
        <begin position="37"/>
        <end position="92"/>
    </location>
</feature>
<feature type="zinc finger region" description="C3H1-type" evidence="5">
    <location>
        <begin position="359"/>
        <end position="385"/>
    </location>
</feature>
<gene>
    <name evidence="8" type="ORF">BN1205_067300</name>
</gene>
<evidence type="ECO:0000259" key="7">
    <source>
        <dbReference type="PROSITE" id="PS50103"/>
    </source>
</evidence>
<feature type="domain" description="C3H1-type" evidence="7">
    <location>
        <begin position="359"/>
        <end position="385"/>
    </location>
</feature>
<proteinExistence type="predicted"/>
<dbReference type="InterPro" id="IPR045877">
    <property type="entry name" value="ZFP36-like"/>
</dbReference>
<feature type="compositionally biased region" description="Basic and acidic residues" evidence="6">
    <location>
        <begin position="1076"/>
        <end position="1089"/>
    </location>
</feature>
<keyword evidence="4 5" id="KW-0862">Zinc</keyword>
<sequence>MTNNTARKVYYSDAMETAFRVSPGDIGDLCSANNRRGGSLANGDTGPEKTPESIRLRLTARRKPRKPTSQKGVHTPNAPWGTSSRMDWSTKRRHRKDNYLRASIKNCSGNGVLSTADRGSDDANSLLFPLSAFPPLCLTAGAQVNSTSDFHAYSALDTSGTRANIDFQQPYSALPAPWLAPDHGVRRASREAQRDGECISCQSECDGSVVQESMSRSDSPFFSPARTFTRCTSHYSSAQTSSVSCGRIPWAHAHAKISSQRISNDVGEVSGIGKLQLTIVADRRSAFVKTQMCQHVTTGRCRMGELCRYAHSEAELRPAPQLDKTTMCASVKAGKLCPRGDACTFAHSRGELRQTINHYKTNMCRNWLSGRCTKSNTCNHAHGEQELSFYRRLAATTGRRNFTEEQQCPRFDPVGTTACDRVAFTVTDSLSVASTSPQGGRVLDSITQVMPLSVHHCGLGFHNRPGLRFYSGTNGHDRLQIQSKAKEASASDSGTSCSNYPGNKEPCVTESTPGCMPFEHGRSSNGNALMQAKTIEPHNYTRGQMKTQSLWSPHGWPPVETADMGADFTDESGIDRYILGSPTFARTREDSGQQPKHLGHFDVFETGDPAKQLDHQRQVGTHIHDSGRLLSRLMGLTFAERERHEAQKISSTLPFRSQEVDETTAMSLRHGCNTVATNGGHIGFFFSGADVFPAFPPATSTSLAGVADSSSCCGSSGTQSFGSPSTFSTASAPPLAGPQRSESWEIKHSPWKQTWNRNAGLANKNAFSHVDSIAKRSHGWRPLRGFVMDRPGKDSCVQCWTSVTLPQTDDQLVQDKEPRLSFPDQTLSSQRRTQSCCHTFGAPVWKSNTKFRRDSHAMELPGPSRATDRSVRFYASASTTATDSVKTSAITSSSGILDRLQQVKLQKHVERLRWLQQQNRRSGEIVFWGAENLWGYSTAEQGDEGHLASCGFCQPIVNVGMTSGAALSRRGASGKPHAAVGRELQTWSTWSGHQSERERGLSSLTELVAFLLKDGVCSCGKETSLNSVSPAVGVTEGVEHYQSSSVSGNNGSDCQRGLPVHESYTQGCALESSNHVGERKNGTRRTKTEEWEDPETFVFGNWQPRRHHAGSVQRTAG</sequence>
<dbReference type="SMART" id="SM00356">
    <property type="entry name" value="ZnF_C3H1"/>
    <property type="match status" value="3"/>
</dbReference>
<feature type="zinc finger region" description="C3H1-type" evidence="5">
    <location>
        <begin position="287"/>
        <end position="314"/>
    </location>
</feature>